<keyword evidence="1" id="KW-0812">Transmembrane</keyword>
<evidence type="ECO:0000313" key="3">
    <source>
        <dbReference type="Proteomes" id="UP001168505"/>
    </source>
</evidence>
<proteinExistence type="predicted"/>
<keyword evidence="1" id="KW-1133">Transmembrane helix</keyword>
<dbReference type="Proteomes" id="UP001168505">
    <property type="component" value="Unassembled WGS sequence"/>
</dbReference>
<sequence length="328" mass="37828">MVVQNEDESRKRKPWLTAQGQVEHLKSKGVRFNLISEEEAGCYLENNSNYFRLRAYRTGFSKVEEGSRKGEYANLDFKMLIDLSIIDMLLRYQMLPLALDIEHFAKVKLLGAIEAHDEDGYEIVSDFIGSCDSVRFDGSIGNRVKDEISKGRTSPYLASLISRYPQFDYPAWSFIEVITFGTFVYFYRFCARRFLDKRLMDDHYLLQSVKTLRNACAHNNCILNNLVAGEPMYRAQHEVTRALGTVPGVSAGMRRSKMRNDRMQQIATTLYTHRKFASVGVKRHRAQSLSEFVKRMNRNMGYYDGNCQVVSSFDFLTKVIGAWYPVQA</sequence>
<accession>A0AAW7K3U1</accession>
<dbReference type="InterPro" id="IPR011664">
    <property type="entry name" value="Abi_system_AbiD/AbiF-like"/>
</dbReference>
<reference evidence="2" key="2">
    <citation type="submission" date="2023-08" db="EMBL/GenBank/DDBJ databases">
        <title>Identification and characterization of horizontal gene transfer across gut microbiota members of farm animals based on homology search.</title>
        <authorList>
            <person name="Schwarzerova J."/>
            <person name="Nykrynova M."/>
            <person name="Jureckova K."/>
            <person name="Cejkova D."/>
            <person name="Rychlik I."/>
        </authorList>
    </citation>
    <scope>NUCLEOTIDE SEQUENCE</scope>
    <source>
        <strain evidence="2">15_COKtk</strain>
    </source>
</reference>
<comment type="caution">
    <text evidence="2">The sequence shown here is derived from an EMBL/GenBank/DDBJ whole genome shotgun (WGS) entry which is preliminary data.</text>
</comment>
<dbReference type="AlphaFoldDB" id="A0AAW7K3U1"/>
<feature type="transmembrane region" description="Helical" evidence="1">
    <location>
        <begin position="169"/>
        <end position="190"/>
    </location>
</feature>
<name>A0AAW7K3U1_9ACTN</name>
<keyword evidence="1" id="KW-0472">Membrane</keyword>
<dbReference type="Pfam" id="PF07751">
    <property type="entry name" value="Abi_2"/>
    <property type="match status" value="1"/>
</dbReference>
<dbReference type="EMBL" id="JAUEIR010000006">
    <property type="protein sequence ID" value="MDN0069561.1"/>
    <property type="molecule type" value="Genomic_DNA"/>
</dbReference>
<reference evidence="2" key="1">
    <citation type="submission" date="2023-06" db="EMBL/GenBank/DDBJ databases">
        <authorList>
            <person name="Zeman M."/>
            <person name="Kubasova T."/>
            <person name="Jahodarova E."/>
            <person name="Nykrynova M."/>
            <person name="Rychlik I."/>
        </authorList>
    </citation>
    <scope>NUCLEOTIDE SEQUENCE</scope>
    <source>
        <strain evidence="2">15_COKtk</strain>
    </source>
</reference>
<dbReference type="RefSeq" id="WP_289827261.1">
    <property type="nucleotide sequence ID" value="NZ_JAUEIR010000006.1"/>
</dbReference>
<evidence type="ECO:0000256" key="1">
    <source>
        <dbReference type="SAM" id="Phobius"/>
    </source>
</evidence>
<organism evidence="2 3">
    <name type="scientific">Collinsella ihumii</name>
    <dbReference type="NCBI Taxonomy" id="1720204"/>
    <lineage>
        <taxon>Bacteria</taxon>
        <taxon>Bacillati</taxon>
        <taxon>Actinomycetota</taxon>
        <taxon>Coriobacteriia</taxon>
        <taxon>Coriobacteriales</taxon>
        <taxon>Coriobacteriaceae</taxon>
        <taxon>Collinsella</taxon>
    </lineage>
</organism>
<gene>
    <name evidence="2" type="ORF">QVN40_07585</name>
</gene>
<evidence type="ECO:0000313" key="2">
    <source>
        <dbReference type="EMBL" id="MDN0069561.1"/>
    </source>
</evidence>
<protein>
    <submittedName>
        <fullName evidence="2">Abi family protein</fullName>
    </submittedName>
</protein>